<name>A0A6A6S9V7_9PLEO</name>
<protein>
    <submittedName>
        <fullName evidence="1">Uncharacterized protein</fullName>
    </submittedName>
</protein>
<dbReference type="AlphaFoldDB" id="A0A6A6S9V7"/>
<accession>A0A6A6S9V7</accession>
<sequence length="221" mass="23991">MLSQTIIRPVRCVTRAKAPTLFLRGSRSVSTLPENPHIYVFKHPLNPTRSLLSLLPTNPPNVELALGSCTSLPPTTTNFTENASFHPILQDTIRKYATQDPQVQQQAAVYASSGGFNLGSASSGDGAGGANRQAGMGGANRGGWIHVSDERNPPDWGRIAWPEDIFGSVEVDGNGRFTEGSGNYQDSGTYRLITREGILGLSPFLREKLVQRLRELESQAE</sequence>
<dbReference type="EMBL" id="MU006779">
    <property type="protein sequence ID" value="KAF2643681.1"/>
    <property type="molecule type" value="Genomic_DNA"/>
</dbReference>
<reference evidence="1" key="1">
    <citation type="journal article" date="2020" name="Stud. Mycol.">
        <title>101 Dothideomycetes genomes: a test case for predicting lifestyles and emergence of pathogens.</title>
        <authorList>
            <person name="Haridas S."/>
            <person name="Albert R."/>
            <person name="Binder M."/>
            <person name="Bloem J."/>
            <person name="Labutti K."/>
            <person name="Salamov A."/>
            <person name="Andreopoulos B."/>
            <person name="Baker S."/>
            <person name="Barry K."/>
            <person name="Bills G."/>
            <person name="Bluhm B."/>
            <person name="Cannon C."/>
            <person name="Castanera R."/>
            <person name="Culley D."/>
            <person name="Daum C."/>
            <person name="Ezra D."/>
            <person name="Gonzalez J."/>
            <person name="Henrissat B."/>
            <person name="Kuo A."/>
            <person name="Liang C."/>
            <person name="Lipzen A."/>
            <person name="Lutzoni F."/>
            <person name="Magnuson J."/>
            <person name="Mondo S."/>
            <person name="Nolan M."/>
            <person name="Ohm R."/>
            <person name="Pangilinan J."/>
            <person name="Park H.-J."/>
            <person name="Ramirez L."/>
            <person name="Alfaro M."/>
            <person name="Sun H."/>
            <person name="Tritt A."/>
            <person name="Yoshinaga Y."/>
            <person name="Zwiers L.-H."/>
            <person name="Turgeon B."/>
            <person name="Goodwin S."/>
            <person name="Spatafora J."/>
            <person name="Crous P."/>
            <person name="Grigoriev I."/>
        </authorList>
    </citation>
    <scope>NUCLEOTIDE SEQUENCE</scope>
    <source>
        <strain evidence="1">CBS 473.64</strain>
    </source>
</reference>
<evidence type="ECO:0000313" key="1">
    <source>
        <dbReference type="EMBL" id="KAF2643681.1"/>
    </source>
</evidence>
<dbReference type="PANTHER" id="PTHR37331">
    <property type="entry name" value="YALI0F11671P"/>
    <property type="match status" value="1"/>
</dbReference>
<keyword evidence="2" id="KW-1185">Reference proteome</keyword>
<gene>
    <name evidence="1" type="ORF">P280DRAFT_514685</name>
</gene>
<evidence type="ECO:0000313" key="2">
    <source>
        <dbReference type="Proteomes" id="UP000799753"/>
    </source>
</evidence>
<organism evidence="1 2">
    <name type="scientific">Massarina eburnea CBS 473.64</name>
    <dbReference type="NCBI Taxonomy" id="1395130"/>
    <lineage>
        <taxon>Eukaryota</taxon>
        <taxon>Fungi</taxon>
        <taxon>Dikarya</taxon>
        <taxon>Ascomycota</taxon>
        <taxon>Pezizomycotina</taxon>
        <taxon>Dothideomycetes</taxon>
        <taxon>Pleosporomycetidae</taxon>
        <taxon>Pleosporales</taxon>
        <taxon>Massarineae</taxon>
        <taxon>Massarinaceae</taxon>
        <taxon>Massarina</taxon>
    </lineage>
</organism>
<dbReference type="Proteomes" id="UP000799753">
    <property type="component" value="Unassembled WGS sequence"/>
</dbReference>
<dbReference type="OrthoDB" id="5397701at2759"/>
<dbReference type="PANTHER" id="PTHR37331:SF1">
    <property type="entry name" value="YALI0F11671P"/>
    <property type="match status" value="1"/>
</dbReference>
<proteinExistence type="predicted"/>